<organism evidence="1 2">
    <name type="scientific">Neoroseomonas marina</name>
    <dbReference type="NCBI Taxonomy" id="1232220"/>
    <lineage>
        <taxon>Bacteria</taxon>
        <taxon>Pseudomonadati</taxon>
        <taxon>Pseudomonadota</taxon>
        <taxon>Alphaproteobacteria</taxon>
        <taxon>Acetobacterales</taxon>
        <taxon>Acetobacteraceae</taxon>
        <taxon>Neoroseomonas</taxon>
    </lineage>
</organism>
<protein>
    <submittedName>
        <fullName evidence="1">Uncharacterized protein</fullName>
    </submittedName>
</protein>
<proteinExistence type="predicted"/>
<keyword evidence="2" id="KW-1185">Reference proteome</keyword>
<dbReference type="AlphaFoldDB" id="A0A848EIE8"/>
<gene>
    <name evidence="1" type="ORF">GWK16_19480</name>
</gene>
<sequence>MPEPMDKPQFDALMARHGLPLTEAEKEAIRAVSGHILAMGERVRTPRECFAEMAVTFAPKGSAR</sequence>
<reference evidence="1 2" key="1">
    <citation type="submission" date="2020-03" db="EMBL/GenBank/DDBJ databases">
        <authorList>
            <person name="Sun Q."/>
        </authorList>
    </citation>
    <scope>NUCLEOTIDE SEQUENCE [LARGE SCALE GENOMIC DNA]</scope>
    <source>
        <strain evidence="1 2">JC162</strain>
    </source>
</reference>
<dbReference type="RefSeq" id="WP_170055643.1">
    <property type="nucleotide sequence ID" value="NZ_JABBKX010000008.1"/>
</dbReference>
<accession>A0A848EIE8</accession>
<dbReference type="Proteomes" id="UP000548582">
    <property type="component" value="Unassembled WGS sequence"/>
</dbReference>
<evidence type="ECO:0000313" key="2">
    <source>
        <dbReference type="Proteomes" id="UP000548582"/>
    </source>
</evidence>
<comment type="caution">
    <text evidence="1">The sequence shown here is derived from an EMBL/GenBank/DDBJ whole genome shotgun (WGS) entry which is preliminary data.</text>
</comment>
<evidence type="ECO:0000313" key="1">
    <source>
        <dbReference type="EMBL" id="NMJ43439.1"/>
    </source>
</evidence>
<name>A0A848EIE8_9PROT</name>
<dbReference type="EMBL" id="JABBKX010000008">
    <property type="protein sequence ID" value="NMJ43439.1"/>
    <property type="molecule type" value="Genomic_DNA"/>
</dbReference>